<gene>
    <name evidence="2" type="ORF">HanXRQr2_Chr01g0012321</name>
</gene>
<comment type="caution">
    <text evidence="2">The sequence shown here is derived from an EMBL/GenBank/DDBJ whole genome shotgun (WGS) entry which is preliminary data.</text>
</comment>
<dbReference type="AlphaFoldDB" id="A0A9K3P265"/>
<proteinExistence type="predicted"/>
<keyword evidence="1" id="KW-1133">Transmembrane helix</keyword>
<keyword evidence="3" id="KW-1185">Reference proteome</keyword>
<name>A0A9K3P265_HELAN</name>
<protein>
    <submittedName>
        <fullName evidence="2">Uncharacterized protein</fullName>
    </submittedName>
</protein>
<reference evidence="2" key="2">
    <citation type="submission" date="2020-06" db="EMBL/GenBank/DDBJ databases">
        <title>Helianthus annuus Genome sequencing and assembly Release 2.</title>
        <authorList>
            <person name="Gouzy J."/>
            <person name="Langlade N."/>
            <person name="Munos S."/>
        </authorList>
    </citation>
    <scope>NUCLEOTIDE SEQUENCE</scope>
    <source>
        <tissue evidence="2">Leaves</tissue>
    </source>
</reference>
<evidence type="ECO:0000256" key="1">
    <source>
        <dbReference type="SAM" id="Phobius"/>
    </source>
</evidence>
<accession>A0A9K3P265</accession>
<organism evidence="2 3">
    <name type="scientific">Helianthus annuus</name>
    <name type="common">Common sunflower</name>
    <dbReference type="NCBI Taxonomy" id="4232"/>
    <lineage>
        <taxon>Eukaryota</taxon>
        <taxon>Viridiplantae</taxon>
        <taxon>Streptophyta</taxon>
        <taxon>Embryophyta</taxon>
        <taxon>Tracheophyta</taxon>
        <taxon>Spermatophyta</taxon>
        <taxon>Magnoliopsida</taxon>
        <taxon>eudicotyledons</taxon>
        <taxon>Gunneridae</taxon>
        <taxon>Pentapetalae</taxon>
        <taxon>asterids</taxon>
        <taxon>campanulids</taxon>
        <taxon>Asterales</taxon>
        <taxon>Asteraceae</taxon>
        <taxon>Asteroideae</taxon>
        <taxon>Heliantheae alliance</taxon>
        <taxon>Heliantheae</taxon>
        <taxon>Helianthus</taxon>
    </lineage>
</organism>
<reference evidence="2" key="1">
    <citation type="journal article" date="2017" name="Nature">
        <title>The sunflower genome provides insights into oil metabolism, flowering and Asterid evolution.</title>
        <authorList>
            <person name="Badouin H."/>
            <person name="Gouzy J."/>
            <person name="Grassa C.J."/>
            <person name="Murat F."/>
            <person name="Staton S.E."/>
            <person name="Cottret L."/>
            <person name="Lelandais-Briere C."/>
            <person name="Owens G.L."/>
            <person name="Carrere S."/>
            <person name="Mayjonade B."/>
            <person name="Legrand L."/>
            <person name="Gill N."/>
            <person name="Kane N.C."/>
            <person name="Bowers J.E."/>
            <person name="Hubner S."/>
            <person name="Bellec A."/>
            <person name="Berard A."/>
            <person name="Berges H."/>
            <person name="Blanchet N."/>
            <person name="Boniface M.C."/>
            <person name="Brunel D."/>
            <person name="Catrice O."/>
            <person name="Chaidir N."/>
            <person name="Claudel C."/>
            <person name="Donnadieu C."/>
            <person name="Faraut T."/>
            <person name="Fievet G."/>
            <person name="Helmstetter N."/>
            <person name="King M."/>
            <person name="Knapp S.J."/>
            <person name="Lai Z."/>
            <person name="Le Paslier M.C."/>
            <person name="Lippi Y."/>
            <person name="Lorenzon L."/>
            <person name="Mandel J.R."/>
            <person name="Marage G."/>
            <person name="Marchand G."/>
            <person name="Marquand E."/>
            <person name="Bret-Mestries E."/>
            <person name="Morien E."/>
            <person name="Nambeesan S."/>
            <person name="Nguyen T."/>
            <person name="Pegot-Espagnet P."/>
            <person name="Pouilly N."/>
            <person name="Raftis F."/>
            <person name="Sallet E."/>
            <person name="Schiex T."/>
            <person name="Thomas J."/>
            <person name="Vandecasteele C."/>
            <person name="Vares D."/>
            <person name="Vear F."/>
            <person name="Vautrin S."/>
            <person name="Crespi M."/>
            <person name="Mangin B."/>
            <person name="Burke J.M."/>
            <person name="Salse J."/>
            <person name="Munos S."/>
            <person name="Vincourt P."/>
            <person name="Rieseberg L.H."/>
            <person name="Langlade N.B."/>
        </authorList>
    </citation>
    <scope>NUCLEOTIDE SEQUENCE</scope>
    <source>
        <tissue evidence="2">Leaves</tissue>
    </source>
</reference>
<dbReference type="EMBL" id="MNCJ02000316">
    <property type="protein sequence ID" value="KAF5821301.1"/>
    <property type="molecule type" value="Genomic_DNA"/>
</dbReference>
<keyword evidence="1" id="KW-0472">Membrane</keyword>
<sequence>MGLFYTLVTSLEIGLKICSVVGLLLVVRKLKQEIAKGRIYGLTSIMHFS</sequence>
<feature type="transmembrane region" description="Helical" evidence="1">
    <location>
        <begin position="6"/>
        <end position="27"/>
    </location>
</feature>
<evidence type="ECO:0000313" key="3">
    <source>
        <dbReference type="Proteomes" id="UP000215914"/>
    </source>
</evidence>
<keyword evidence="1" id="KW-0812">Transmembrane</keyword>
<evidence type="ECO:0000313" key="2">
    <source>
        <dbReference type="EMBL" id="KAF5821301.1"/>
    </source>
</evidence>
<dbReference type="Gramene" id="mRNA:HanXRQr2_Chr01g0012321">
    <property type="protein sequence ID" value="CDS:HanXRQr2_Chr01g0012321.1"/>
    <property type="gene ID" value="HanXRQr2_Chr01g0012321"/>
</dbReference>
<dbReference type="Proteomes" id="UP000215914">
    <property type="component" value="Unassembled WGS sequence"/>
</dbReference>